<evidence type="ECO:0000313" key="2">
    <source>
        <dbReference type="EMBL" id="CAD7452259.1"/>
    </source>
</evidence>
<dbReference type="NCBIfam" id="TIGR04336">
    <property type="entry name" value="AmmeMemoSam_B"/>
    <property type="match status" value="1"/>
</dbReference>
<evidence type="ECO:0000256" key="1">
    <source>
        <dbReference type="ARBA" id="ARBA00006315"/>
    </source>
</evidence>
<dbReference type="CDD" id="cd07361">
    <property type="entry name" value="MEMO_like"/>
    <property type="match status" value="1"/>
</dbReference>
<proteinExistence type="inferred from homology"/>
<dbReference type="Gene3D" id="3.40.830.10">
    <property type="entry name" value="LigB-like"/>
    <property type="match status" value="1"/>
</dbReference>
<evidence type="ECO:0008006" key="3">
    <source>
        <dbReference type="Google" id="ProtNLM"/>
    </source>
</evidence>
<reference evidence="2" key="1">
    <citation type="submission" date="2020-11" db="EMBL/GenBank/DDBJ databases">
        <authorList>
            <person name="Tran Van P."/>
        </authorList>
    </citation>
    <scope>NUCLEOTIDE SEQUENCE</scope>
</reference>
<gene>
    <name evidence="2" type="ORF">TTEB3V08_LOCUS444</name>
</gene>
<dbReference type="HAMAP" id="MF_00055">
    <property type="entry name" value="MEMO1"/>
    <property type="match status" value="1"/>
</dbReference>
<dbReference type="PANTHER" id="PTHR11060:SF0">
    <property type="entry name" value="PROTEIN MEMO1"/>
    <property type="match status" value="1"/>
</dbReference>
<comment type="similarity">
    <text evidence="1">Belongs to the MEMO1 family.</text>
</comment>
<sequence>MAVRRASHSGSWYSDSAKELNKQLGTWLNNADLSHGPARAIIAPRRVFILGPSHHVRLGGCALSTAVKYHTPLYDLRIDTQVYSDLEASNLFEWMNISVDEDEHSIEMHLPYIAKIMEDYKDSFTIVPVLVGSLSAEKEAVYGRVFSRYLADPQNLFVISSDFCHWGHRFRYTFYERSWGEIHQSVQTLDRMGMDAIESLDPAAFTDYLKKYGNTICGRHPIGVLLQEVFQHVFTTRVLNRKCLASDASLLLRVKNRRLIGDADWLAVRAKPSLSTVRPHVQDTGAPHSFRRCCHMLLQQGACDLWRERHGRRDNRSS</sequence>
<dbReference type="InterPro" id="IPR002737">
    <property type="entry name" value="MEMO1_fam"/>
</dbReference>
<organism evidence="2">
    <name type="scientific">Timema tahoe</name>
    <dbReference type="NCBI Taxonomy" id="61484"/>
    <lineage>
        <taxon>Eukaryota</taxon>
        <taxon>Metazoa</taxon>
        <taxon>Ecdysozoa</taxon>
        <taxon>Arthropoda</taxon>
        <taxon>Hexapoda</taxon>
        <taxon>Insecta</taxon>
        <taxon>Pterygota</taxon>
        <taxon>Neoptera</taxon>
        <taxon>Polyneoptera</taxon>
        <taxon>Phasmatodea</taxon>
        <taxon>Timematodea</taxon>
        <taxon>Timematoidea</taxon>
        <taxon>Timematidae</taxon>
        <taxon>Timema</taxon>
    </lineage>
</organism>
<name>A0A7R9FEU6_9NEOP</name>
<protein>
    <recommendedName>
        <fullName evidence="3">Protein MEMO1</fullName>
    </recommendedName>
</protein>
<dbReference type="PANTHER" id="PTHR11060">
    <property type="entry name" value="PROTEIN MEMO1"/>
    <property type="match status" value="1"/>
</dbReference>
<dbReference type="Pfam" id="PF01875">
    <property type="entry name" value="Memo"/>
    <property type="match status" value="1"/>
</dbReference>
<dbReference type="AlphaFoldDB" id="A0A7R9FEU6"/>
<accession>A0A7R9FEU6</accession>
<dbReference type="EMBL" id="OE000063">
    <property type="protein sequence ID" value="CAD7452259.1"/>
    <property type="molecule type" value="Genomic_DNA"/>
</dbReference>